<feature type="compositionally biased region" description="Low complexity" evidence="1">
    <location>
        <begin position="397"/>
        <end position="408"/>
    </location>
</feature>
<name>A0A182QZR7_9DIPT</name>
<dbReference type="EMBL" id="AXCN02000461">
    <property type="status" value="NOT_ANNOTATED_CDS"/>
    <property type="molecule type" value="Genomic_DNA"/>
</dbReference>
<evidence type="ECO:0000313" key="3">
    <source>
        <dbReference type="Proteomes" id="UP000075886"/>
    </source>
</evidence>
<dbReference type="AlphaFoldDB" id="A0A182QZR7"/>
<dbReference type="EnsemblMetazoa" id="AFAF020129-RA">
    <property type="protein sequence ID" value="AFAF020129-PA"/>
    <property type="gene ID" value="AFAF020129"/>
</dbReference>
<feature type="region of interest" description="Disordered" evidence="1">
    <location>
        <begin position="311"/>
        <end position="330"/>
    </location>
</feature>
<feature type="region of interest" description="Disordered" evidence="1">
    <location>
        <begin position="383"/>
        <end position="408"/>
    </location>
</feature>
<keyword evidence="3" id="KW-1185">Reference proteome</keyword>
<reference evidence="2" key="2">
    <citation type="submission" date="2020-05" db="UniProtKB">
        <authorList>
            <consortium name="EnsemblMetazoa"/>
        </authorList>
    </citation>
    <scope>IDENTIFICATION</scope>
    <source>
        <strain evidence="2">FAR1</strain>
    </source>
</reference>
<evidence type="ECO:0000313" key="2">
    <source>
        <dbReference type="EnsemblMetazoa" id="AFAF020129-PA"/>
    </source>
</evidence>
<dbReference type="VEuPathDB" id="VectorBase:AFAF020129"/>
<sequence>MSCRQQGLASLPGHRKKSVRMKSLGVLCLLVVLATVGRGEPLAKVRNAERLMDSLDILQEDSSVDSFASPASQHSDLFEIAKRLAHKKDAIGGEARDSYGGYYPGGEMNNLDRLELYTRQFMDLAIDISYSSVFLLSNYTRFVHNANNNPQKVIQSIPHPLTYTNRLLLFATINPIPNAVPKPGLSLPIHHALERGLNFRREMQNVLDVALAERLPDHLLDRFQIRPGTGHLHDAHAALPLLGGVRRSPIRAVVLQVGETLVVEVDAVVHVGQLGHLGAELLQQIVRLLVDGDARLEPFVQLRQPFVDRFRDATGPRAGSDGQDDQGQNEDRRAAHGFRFVDVLFRGWLENSSFSSTVAGGGGESGNSTTAFSNSTPLWNSFTRFGTPLTTPDEARSNPANPASSSASSASWDALFDFAIVCE</sequence>
<accession>A0A182QZR7</accession>
<protein>
    <submittedName>
        <fullName evidence="2">Uncharacterized protein</fullName>
    </submittedName>
</protein>
<organism evidence="2 3">
    <name type="scientific">Anopheles farauti</name>
    <dbReference type="NCBI Taxonomy" id="69004"/>
    <lineage>
        <taxon>Eukaryota</taxon>
        <taxon>Metazoa</taxon>
        <taxon>Ecdysozoa</taxon>
        <taxon>Arthropoda</taxon>
        <taxon>Hexapoda</taxon>
        <taxon>Insecta</taxon>
        <taxon>Pterygota</taxon>
        <taxon>Neoptera</taxon>
        <taxon>Endopterygota</taxon>
        <taxon>Diptera</taxon>
        <taxon>Nematocera</taxon>
        <taxon>Culicoidea</taxon>
        <taxon>Culicidae</taxon>
        <taxon>Anophelinae</taxon>
        <taxon>Anopheles</taxon>
    </lineage>
</organism>
<reference evidence="3" key="1">
    <citation type="submission" date="2014-01" db="EMBL/GenBank/DDBJ databases">
        <title>The Genome Sequence of Anopheles farauti FAR1 (V2).</title>
        <authorList>
            <consortium name="The Broad Institute Genomics Platform"/>
            <person name="Neafsey D.E."/>
            <person name="Besansky N."/>
            <person name="Howell P."/>
            <person name="Walton C."/>
            <person name="Young S.K."/>
            <person name="Zeng Q."/>
            <person name="Gargeya S."/>
            <person name="Fitzgerald M."/>
            <person name="Haas B."/>
            <person name="Abouelleil A."/>
            <person name="Allen A.W."/>
            <person name="Alvarado L."/>
            <person name="Arachchi H.M."/>
            <person name="Berlin A.M."/>
            <person name="Chapman S.B."/>
            <person name="Gainer-Dewar J."/>
            <person name="Goldberg J."/>
            <person name="Griggs A."/>
            <person name="Gujja S."/>
            <person name="Hansen M."/>
            <person name="Howarth C."/>
            <person name="Imamovic A."/>
            <person name="Ireland A."/>
            <person name="Larimer J."/>
            <person name="McCowan C."/>
            <person name="Murphy C."/>
            <person name="Pearson M."/>
            <person name="Poon T.W."/>
            <person name="Priest M."/>
            <person name="Roberts A."/>
            <person name="Saif S."/>
            <person name="Shea T."/>
            <person name="Sisk P."/>
            <person name="Sykes S."/>
            <person name="Wortman J."/>
            <person name="Nusbaum C."/>
            <person name="Birren B."/>
        </authorList>
    </citation>
    <scope>NUCLEOTIDE SEQUENCE [LARGE SCALE GENOMIC DNA]</scope>
    <source>
        <strain evidence="3">FAR1</strain>
    </source>
</reference>
<proteinExistence type="predicted"/>
<dbReference type="Proteomes" id="UP000075886">
    <property type="component" value="Unassembled WGS sequence"/>
</dbReference>
<evidence type="ECO:0000256" key="1">
    <source>
        <dbReference type="SAM" id="MobiDB-lite"/>
    </source>
</evidence>